<dbReference type="PANTHER" id="PTHR46546">
    <property type="entry name" value="SHEWANELLA-LIKE PROTEIN PHOSPHATASE 1"/>
    <property type="match status" value="1"/>
</dbReference>
<dbReference type="EMBL" id="FNGY01000002">
    <property type="protein sequence ID" value="SDL78484.1"/>
    <property type="molecule type" value="Genomic_DNA"/>
</dbReference>
<dbReference type="GO" id="GO:0016787">
    <property type="term" value="F:hydrolase activity"/>
    <property type="evidence" value="ECO:0007669"/>
    <property type="project" value="InterPro"/>
</dbReference>
<reference evidence="3" key="1">
    <citation type="submission" date="2016-10" db="EMBL/GenBank/DDBJ databases">
        <authorList>
            <person name="Varghese N."/>
            <person name="Submissions S."/>
        </authorList>
    </citation>
    <scope>NUCLEOTIDE SEQUENCE [LARGE SCALE GENOMIC DNA]</scope>
    <source>
        <strain evidence="3">DSM 19110</strain>
    </source>
</reference>
<name>A0A1G9MWH8_9SPHI</name>
<dbReference type="PANTHER" id="PTHR46546:SF4">
    <property type="entry name" value="SHEWANELLA-LIKE PROTEIN PHOSPHATASE 1"/>
    <property type="match status" value="1"/>
</dbReference>
<dbReference type="OrthoDB" id="7550081at2"/>
<sequence length="373" mass="42768">MNLLTVVLPLLINGLVFQADPKEEKKKNENDGPYVVYQKDQIVVRNIVSEDSIRRVKVSTFTLKEKSAVPLEVQFSDHPEWNFSVKMQRNLKNEPSEFKQPDKLLALSDIEGEFEAFRKLLLANKVMDEQYNWIFGKGHLVICGDLFDRGQEVSATIWLLYKLEQDAKAKGGYLHTILGNHDIMNLSGDLRYVKPKYFENAKLMGLDYKELYGPDTELGRWLRSKNLIEKIGENLCMHAGVAPVINTLGMGLQEINTKCRPFYDKAKNKELFTDPVIKKFFDGTRSSLFWYRGYFVEPKATEAEVEETLALYQVKTIIVGHTITESNVGFYYKGKVLGIDVDQHNGKHEGALFENKAWYKVNTTGNKLPLPKE</sequence>
<proteinExistence type="predicted"/>
<evidence type="ECO:0000313" key="2">
    <source>
        <dbReference type="EMBL" id="SDL78484.1"/>
    </source>
</evidence>
<dbReference type="InterPro" id="IPR029052">
    <property type="entry name" value="Metallo-depent_PP-like"/>
</dbReference>
<dbReference type="SUPFAM" id="SSF56300">
    <property type="entry name" value="Metallo-dependent phosphatases"/>
    <property type="match status" value="1"/>
</dbReference>
<organism evidence="2 3">
    <name type="scientific">Pedobacter steynii</name>
    <dbReference type="NCBI Taxonomy" id="430522"/>
    <lineage>
        <taxon>Bacteria</taxon>
        <taxon>Pseudomonadati</taxon>
        <taxon>Bacteroidota</taxon>
        <taxon>Sphingobacteriia</taxon>
        <taxon>Sphingobacteriales</taxon>
        <taxon>Sphingobacteriaceae</taxon>
        <taxon>Pedobacter</taxon>
    </lineage>
</organism>
<keyword evidence="3" id="KW-1185">Reference proteome</keyword>
<feature type="domain" description="Calcineurin-like phosphoesterase" evidence="1">
    <location>
        <begin position="103"/>
        <end position="322"/>
    </location>
</feature>
<dbReference type="RefSeq" id="WP_074605059.1">
    <property type="nucleotide sequence ID" value="NZ_FNGY01000002.1"/>
</dbReference>
<dbReference type="AlphaFoldDB" id="A0A1G9MWH8"/>
<protein>
    <submittedName>
        <fullName evidence="2">Calcineurin-like phosphoesterase</fullName>
    </submittedName>
</protein>
<accession>A0A1G9MWH8</accession>
<evidence type="ECO:0000313" key="3">
    <source>
        <dbReference type="Proteomes" id="UP000183200"/>
    </source>
</evidence>
<dbReference type="Gene3D" id="3.60.21.10">
    <property type="match status" value="1"/>
</dbReference>
<gene>
    <name evidence="2" type="ORF">SAMN05421820_102141</name>
</gene>
<dbReference type="Pfam" id="PF00149">
    <property type="entry name" value="Metallophos"/>
    <property type="match status" value="1"/>
</dbReference>
<evidence type="ECO:0000259" key="1">
    <source>
        <dbReference type="Pfam" id="PF00149"/>
    </source>
</evidence>
<dbReference type="Proteomes" id="UP000183200">
    <property type="component" value="Unassembled WGS sequence"/>
</dbReference>
<dbReference type="InterPro" id="IPR004843">
    <property type="entry name" value="Calcineurin-like_PHP"/>
</dbReference>